<dbReference type="EMBL" id="BNJR01000016">
    <property type="protein sequence ID" value="GHP14458.1"/>
    <property type="molecule type" value="Genomic_DNA"/>
</dbReference>
<dbReference type="Proteomes" id="UP000604765">
    <property type="component" value="Unassembled WGS sequence"/>
</dbReference>
<protein>
    <submittedName>
        <fullName evidence="2">Uncharacterized protein</fullName>
    </submittedName>
</protein>
<feature type="chain" id="PRO_5047164895" evidence="1">
    <location>
        <begin position="28"/>
        <end position="144"/>
    </location>
</feature>
<organism evidence="2 3">
    <name type="scientific">Lentilactobacillus fungorum</name>
    <dbReference type="NCBI Taxonomy" id="2201250"/>
    <lineage>
        <taxon>Bacteria</taxon>
        <taxon>Bacillati</taxon>
        <taxon>Bacillota</taxon>
        <taxon>Bacilli</taxon>
        <taxon>Lactobacillales</taxon>
        <taxon>Lactobacillaceae</taxon>
        <taxon>Lentilactobacillus</taxon>
    </lineage>
</organism>
<keyword evidence="3" id="KW-1185">Reference proteome</keyword>
<proteinExistence type="predicted"/>
<evidence type="ECO:0000313" key="3">
    <source>
        <dbReference type="Proteomes" id="UP000604765"/>
    </source>
</evidence>
<name>A0ABQ3W0C6_9LACO</name>
<gene>
    <name evidence="2" type="ORF">YK48G_18830</name>
</gene>
<comment type="caution">
    <text evidence="2">The sequence shown here is derived from an EMBL/GenBank/DDBJ whole genome shotgun (WGS) entry which is preliminary data.</text>
</comment>
<accession>A0ABQ3W0C6</accession>
<dbReference type="RefSeq" id="WP_203630454.1">
    <property type="nucleotide sequence ID" value="NZ_BNJR01000016.1"/>
</dbReference>
<feature type="signal peptide" evidence="1">
    <location>
        <begin position="1"/>
        <end position="27"/>
    </location>
</feature>
<sequence length="144" mass="16284">MKTKTIIATALLTAGLGLGASSAAANASSWHKGTPGFLRNTFYRTKLGPKYVKIGNQWGKNGLHRYEGFKTYRTQVKFYGYQYNLKLKSCHYKHSGHTYVVRGKYGYALKIVRTSKNHLYANTGNIDSSGKGYFTKLEHMVRIY</sequence>
<keyword evidence="1" id="KW-0732">Signal</keyword>
<evidence type="ECO:0000256" key="1">
    <source>
        <dbReference type="SAM" id="SignalP"/>
    </source>
</evidence>
<evidence type="ECO:0000313" key="2">
    <source>
        <dbReference type="EMBL" id="GHP14458.1"/>
    </source>
</evidence>
<reference evidence="2 3" key="1">
    <citation type="journal article" date="2021" name="Int. J. Syst. Evol. Microbiol.">
        <title>Lentilactobacillus fungorum sp. nov., isolated from spent mushroom substrates.</title>
        <authorList>
            <person name="Tohno M."/>
            <person name="Tanizawa Y."/>
            <person name="Kojima Y."/>
            <person name="Sakamoto M."/>
            <person name="Ohkuma M."/>
            <person name="Kobayashi H."/>
        </authorList>
    </citation>
    <scope>NUCLEOTIDE SEQUENCE [LARGE SCALE GENOMIC DNA]</scope>
    <source>
        <strain evidence="2 3">YK48G</strain>
    </source>
</reference>